<dbReference type="InterPro" id="IPR050583">
    <property type="entry name" value="Mycobacterial_A85_antigen"/>
</dbReference>
<proteinExistence type="predicted"/>
<dbReference type="EMBL" id="BMNZ01000003">
    <property type="protein sequence ID" value="GGM93606.1"/>
    <property type="molecule type" value="Genomic_DNA"/>
</dbReference>
<name>A0ABQ2HWI2_9MICO</name>
<gene>
    <name evidence="2" type="ORF">GCM10009721_19550</name>
</gene>
<organism evidence="2 3">
    <name type="scientific">Terrabacter tumescens</name>
    <dbReference type="NCBI Taxonomy" id="60443"/>
    <lineage>
        <taxon>Bacteria</taxon>
        <taxon>Bacillati</taxon>
        <taxon>Actinomycetota</taxon>
        <taxon>Actinomycetes</taxon>
        <taxon>Micrococcales</taxon>
        <taxon>Intrasporangiaceae</taxon>
        <taxon>Terrabacter</taxon>
    </lineage>
</organism>
<reference evidence="3" key="1">
    <citation type="journal article" date="2019" name="Int. J. Syst. Evol. Microbiol.">
        <title>The Global Catalogue of Microorganisms (GCM) 10K type strain sequencing project: providing services to taxonomists for standard genome sequencing and annotation.</title>
        <authorList>
            <consortium name="The Broad Institute Genomics Platform"/>
            <consortium name="The Broad Institute Genome Sequencing Center for Infectious Disease"/>
            <person name="Wu L."/>
            <person name="Ma J."/>
        </authorList>
    </citation>
    <scope>NUCLEOTIDE SEQUENCE [LARGE SCALE GENOMIC DNA]</scope>
    <source>
        <strain evidence="3">JCM 1365</strain>
    </source>
</reference>
<dbReference type="InterPro" id="IPR000801">
    <property type="entry name" value="Esterase-like"/>
</dbReference>
<comment type="caution">
    <text evidence="2">The sequence shown here is derived from an EMBL/GenBank/DDBJ whole genome shotgun (WGS) entry which is preliminary data.</text>
</comment>
<keyword evidence="3" id="KW-1185">Reference proteome</keyword>
<keyword evidence="1" id="KW-0812">Transmembrane</keyword>
<evidence type="ECO:0008006" key="4">
    <source>
        <dbReference type="Google" id="ProtNLM"/>
    </source>
</evidence>
<dbReference type="Proteomes" id="UP000623461">
    <property type="component" value="Unassembled WGS sequence"/>
</dbReference>
<dbReference type="SUPFAM" id="SSF53474">
    <property type="entry name" value="alpha/beta-Hydrolases"/>
    <property type="match status" value="1"/>
</dbReference>
<feature type="transmembrane region" description="Helical" evidence="1">
    <location>
        <begin position="6"/>
        <end position="25"/>
    </location>
</feature>
<accession>A0ABQ2HWI2</accession>
<evidence type="ECO:0000256" key="1">
    <source>
        <dbReference type="SAM" id="Phobius"/>
    </source>
</evidence>
<dbReference type="RefSeq" id="WP_030193994.1">
    <property type="nucleotide sequence ID" value="NZ_BMNZ01000003.1"/>
</dbReference>
<keyword evidence="1" id="KW-0472">Membrane</keyword>
<feature type="transmembrane region" description="Helical" evidence="1">
    <location>
        <begin position="37"/>
        <end position="59"/>
    </location>
</feature>
<evidence type="ECO:0000313" key="2">
    <source>
        <dbReference type="EMBL" id="GGM93606.1"/>
    </source>
</evidence>
<evidence type="ECO:0000313" key="3">
    <source>
        <dbReference type="Proteomes" id="UP000623461"/>
    </source>
</evidence>
<dbReference type="PANTHER" id="PTHR48098:SF1">
    <property type="entry name" value="DIACYLGLYCEROL ACYLTRANSFERASE_MYCOLYLTRANSFERASE AG85A"/>
    <property type="match status" value="1"/>
</dbReference>
<dbReference type="Gene3D" id="3.40.50.1820">
    <property type="entry name" value="alpha/beta hydrolase"/>
    <property type="match status" value="1"/>
</dbReference>
<keyword evidence="1" id="KW-1133">Transmembrane helix</keyword>
<dbReference type="InterPro" id="IPR029058">
    <property type="entry name" value="AB_hydrolase_fold"/>
</dbReference>
<dbReference type="PANTHER" id="PTHR48098">
    <property type="entry name" value="ENTEROCHELIN ESTERASE-RELATED"/>
    <property type="match status" value="1"/>
</dbReference>
<protein>
    <recommendedName>
        <fullName evidence="4">Esterase</fullName>
    </recommendedName>
</protein>
<dbReference type="Pfam" id="PF00756">
    <property type="entry name" value="Esterase"/>
    <property type="match status" value="1"/>
</dbReference>
<sequence>MELTDTSLLVLLGALALVVFVLVVVGLPPWGNHVVRAVIRGVQVVLLNLLVLALAGAALNDQYLFYSSWGDLFGSRSASVQVHHGGTTHEAVAAPVKGPGFQGLTTPTSLPPLPQPGARLQNYTVVDKRSNAEGQVFVYLPANYDPKSPHAYPVIVGLHGFPSGPRGFVRLNFLSTIDTLTAEHRLAPSIVVVPRIDTPAGLDTECVNGGAGQPQTDTWLARDIPSWTARHFRVQRARSSWATFGYSYGGWCAASLSMRHPDVFGAAIVLLGYFRPDFSAAYDPLTTQAERGYDLVTMAHAAPPPVAMWVLTSREDALSYPTTSKFLSVARPPLDVTGTVLAHGGHRDSVFTPYVPAAVAWLGQTLPGFRA</sequence>